<keyword evidence="2" id="KW-0472">Membrane</keyword>
<dbReference type="EMBL" id="JAWQEG010004686">
    <property type="protein sequence ID" value="KAK3860581.1"/>
    <property type="molecule type" value="Genomic_DNA"/>
</dbReference>
<feature type="transmembrane region" description="Helical" evidence="2">
    <location>
        <begin position="12"/>
        <end position="32"/>
    </location>
</feature>
<evidence type="ECO:0000256" key="1">
    <source>
        <dbReference type="SAM" id="MobiDB-lite"/>
    </source>
</evidence>
<feature type="compositionally biased region" description="Acidic residues" evidence="1">
    <location>
        <begin position="128"/>
        <end position="148"/>
    </location>
</feature>
<evidence type="ECO:0000313" key="3">
    <source>
        <dbReference type="EMBL" id="KAK3860581.1"/>
    </source>
</evidence>
<name>A0AAE1ESI7_PETCI</name>
<keyword evidence="2" id="KW-0812">Transmembrane</keyword>
<keyword evidence="4" id="KW-1185">Reference proteome</keyword>
<feature type="region of interest" description="Disordered" evidence="1">
    <location>
        <begin position="126"/>
        <end position="172"/>
    </location>
</feature>
<evidence type="ECO:0000313" key="4">
    <source>
        <dbReference type="Proteomes" id="UP001286313"/>
    </source>
</evidence>
<reference evidence="3" key="1">
    <citation type="submission" date="2023-10" db="EMBL/GenBank/DDBJ databases">
        <title>Genome assemblies of two species of porcelain crab, Petrolisthes cinctipes and Petrolisthes manimaculis (Anomura: Porcellanidae).</title>
        <authorList>
            <person name="Angst P."/>
        </authorList>
    </citation>
    <scope>NUCLEOTIDE SEQUENCE</scope>
    <source>
        <strain evidence="3">PB745_01</strain>
        <tissue evidence="3">Gill</tissue>
    </source>
</reference>
<evidence type="ECO:0000256" key="2">
    <source>
        <dbReference type="SAM" id="Phobius"/>
    </source>
</evidence>
<gene>
    <name evidence="3" type="ORF">Pcinc_033375</name>
</gene>
<dbReference type="AlphaFoldDB" id="A0AAE1ESI7"/>
<feature type="transmembrane region" description="Helical" evidence="2">
    <location>
        <begin position="84"/>
        <end position="103"/>
    </location>
</feature>
<sequence length="172" mass="18970">MSHHRNTHHHTLIISHLLILLVCVVGVCVGGHTGDVECLADQEGDANDPNNIYTCISPQRCCQENGKPTCCLEKMAGDAAMGQVITWSVILGVLALVGVLLWFCRHDGSCYRSCCCCCDACMNREGKEEEDEDEDEEEEEEEDGEIEEVMMPPIPTKDQPSYSGRDVGQLNP</sequence>
<organism evidence="3 4">
    <name type="scientific">Petrolisthes cinctipes</name>
    <name type="common">Flat porcelain crab</name>
    <dbReference type="NCBI Taxonomy" id="88211"/>
    <lineage>
        <taxon>Eukaryota</taxon>
        <taxon>Metazoa</taxon>
        <taxon>Ecdysozoa</taxon>
        <taxon>Arthropoda</taxon>
        <taxon>Crustacea</taxon>
        <taxon>Multicrustacea</taxon>
        <taxon>Malacostraca</taxon>
        <taxon>Eumalacostraca</taxon>
        <taxon>Eucarida</taxon>
        <taxon>Decapoda</taxon>
        <taxon>Pleocyemata</taxon>
        <taxon>Anomura</taxon>
        <taxon>Galatheoidea</taxon>
        <taxon>Porcellanidae</taxon>
        <taxon>Petrolisthes</taxon>
    </lineage>
</organism>
<protein>
    <submittedName>
        <fullName evidence="3">Uncharacterized protein</fullName>
    </submittedName>
</protein>
<dbReference type="Proteomes" id="UP001286313">
    <property type="component" value="Unassembled WGS sequence"/>
</dbReference>
<keyword evidence="2" id="KW-1133">Transmembrane helix</keyword>
<proteinExistence type="predicted"/>
<accession>A0AAE1ESI7</accession>
<comment type="caution">
    <text evidence="3">The sequence shown here is derived from an EMBL/GenBank/DDBJ whole genome shotgun (WGS) entry which is preliminary data.</text>
</comment>